<proteinExistence type="predicted"/>
<keyword evidence="2 6" id="KW-0812">Transmembrane</keyword>
<feature type="compositionally biased region" description="Low complexity" evidence="5">
    <location>
        <begin position="478"/>
        <end position="495"/>
    </location>
</feature>
<feature type="region of interest" description="Disordered" evidence="5">
    <location>
        <begin position="412"/>
        <end position="454"/>
    </location>
</feature>
<organism evidence="8 9">
    <name type="scientific">Linnemannia gamsii</name>
    <dbReference type="NCBI Taxonomy" id="64522"/>
    <lineage>
        <taxon>Eukaryota</taxon>
        <taxon>Fungi</taxon>
        <taxon>Fungi incertae sedis</taxon>
        <taxon>Mucoromycota</taxon>
        <taxon>Mortierellomycotina</taxon>
        <taxon>Mortierellomycetes</taxon>
        <taxon>Mortierellales</taxon>
        <taxon>Mortierellaceae</taxon>
        <taxon>Linnemannia</taxon>
    </lineage>
</organism>
<evidence type="ECO:0000313" key="9">
    <source>
        <dbReference type="Proteomes" id="UP000823405"/>
    </source>
</evidence>
<dbReference type="InterPro" id="IPR052185">
    <property type="entry name" value="IPC_Synthase-Related"/>
</dbReference>
<dbReference type="SMART" id="SM00014">
    <property type="entry name" value="acidPPc"/>
    <property type="match status" value="1"/>
</dbReference>
<feature type="compositionally biased region" description="Low complexity" evidence="5">
    <location>
        <begin position="418"/>
        <end position="440"/>
    </location>
</feature>
<evidence type="ECO:0000256" key="2">
    <source>
        <dbReference type="ARBA" id="ARBA00022692"/>
    </source>
</evidence>
<feature type="compositionally biased region" description="Polar residues" evidence="5">
    <location>
        <begin position="496"/>
        <end position="507"/>
    </location>
</feature>
<sequence length="507" mass="55993">MGKPLWFKLPVVIVVIALLIPRRTRLFLLPFFAPASWLILFYCCRFIPSDWRPHIFTSVLPALEHILYGGSISEMLAQSTTPFKDILAWIPYGVLHYVLPIVTAILIVCFGPPGTLPVYARTFGYMNVAGVLTQIFFPCAPPWYETRYGGFEPATYSMPGDPGGLARVDDILGVEMYKTTFTASPLVFGAFPSLHSADAWQLAFFLVYIFGPRAIPFAVLYVFWIWWATMYLGHHYVVDLVGGGAYAVVAFWLGSYFLPTLMPSTTFDLERQEKGKESMYDSDTLHPQEKQTFLQDHPELDEMDGQGEDEDQEDEGSDVQESNVSNVGSSSKRGSMLSRNKDVATWQLGRLSEEMGALESSSSSEHQATDSFANGYGGSNSSSSIQMDAIEMSSVVVSMPILSELDIAEARRVHSEPSSPTSSDHSSSSTLSSATASSWSAKKKRTSTSVLQKSINRQSWGGWQGYESWVEVLTTINSPRTSPKASPKSTPSQSPRTSTGHRSGTTF</sequence>
<feature type="transmembrane region" description="Helical" evidence="6">
    <location>
        <begin position="89"/>
        <end position="111"/>
    </location>
</feature>
<feature type="domain" description="Phosphatidic acid phosphatase type 2/haloperoxidase" evidence="7">
    <location>
        <begin position="115"/>
        <end position="255"/>
    </location>
</feature>
<feature type="region of interest" description="Disordered" evidence="5">
    <location>
        <begin position="300"/>
        <end position="338"/>
    </location>
</feature>
<dbReference type="GO" id="GO:0030148">
    <property type="term" value="P:sphingolipid biosynthetic process"/>
    <property type="evidence" value="ECO:0007669"/>
    <property type="project" value="TreeGrafter"/>
</dbReference>
<dbReference type="CDD" id="cd03386">
    <property type="entry name" value="PAP2_Aur1_like"/>
    <property type="match status" value="1"/>
</dbReference>
<evidence type="ECO:0000259" key="7">
    <source>
        <dbReference type="SMART" id="SM00014"/>
    </source>
</evidence>
<feature type="region of interest" description="Disordered" evidence="5">
    <location>
        <begin position="478"/>
        <end position="507"/>
    </location>
</feature>
<dbReference type="AlphaFoldDB" id="A0A9P6UGP3"/>
<gene>
    <name evidence="8" type="primary">IPC1_1</name>
    <name evidence="8" type="ORF">BGZ97_004950</name>
</gene>
<protein>
    <submittedName>
        <fullName evidence="8">Aureobasidin resistance protein Aur1</fullName>
    </submittedName>
</protein>
<comment type="subcellular location">
    <subcellularLocation>
        <location evidence="1">Membrane</location>
        <topology evidence="1">Multi-pass membrane protein</topology>
    </subcellularLocation>
</comment>
<feature type="compositionally biased region" description="Polar residues" evidence="5">
    <location>
        <begin position="359"/>
        <end position="372"/>
    </location>
</feature>
<keyword evidence="3 6" id="KW-1133">Transmembrane helix</keyword>
<dbReference type="Gene3D" id="1.20.144.10">
    <property type="entry name" value="Phosphatidic acid phosphatase type 2/haloperoxidase"/>
    <property type="match status" value="1"/>
</dbReference>
<feature type="compositionally biased region" description="Acidic residues" evidence="5">
    <location>
        <begin position="300"/>
        <end position="318"/>
    </location>
</feature>
<accession>A0A9P6UGP3</accession>
<dbReference type="GO" id="GO:0006676">
    <property type="term" value="P:mannosyl diphosphorylinositol ceramide metabolic process"/>
    <property type="evidence" value="ECO:0007669"/>
    <property type="project" value="TreeGrafter"/>
</dbReference>
<evidence type="ECO:0000313" key="8">
    <source>
        <dbReference type="EMBL" id="KAG0294946.1"/>
    </source>
</evidence>
<feature type="transmembrane region" description="Helical" evidence="6">
    <location>
        <begin position="123"/>
        <end position="144"/>
    </location>
</feature>
<dbReference type="EMBL" id="JAAAIN010002281">
    <property type="protein sequence ID" value="KAG0294946.1"/>
    <property type="molecule type" value="Genomic_DNA"/>
</dbReference>
<evidence type="ECO:0000256" key="1">
    <source>
        <dbReference type="ARBA" id="ARBA00004141"/>
    </source>
</evidence>
<dbReference type="SUPFAM" id="SSF48317">
    <property type="entry name" value="Acid phosphatase/Vanadium-dependent haloperoxidase"/>
    <property type="match status" value="1"/>
</dbReference>
<evidence type="ECO:0000256" key="3">
    <source>
        <dbReference type="ARBA" id="ARBA00022989"/>
    </source>
</evidence>
<dbReference type="InterPro" id="IPR036938">
    <property type="entry name" value="PAP2/HPO_sf"/>
</dbReference>
<dbReference type="PANTHER" id="PTHR31310">
    <property type="match status" value="1"/>
</dbReference>
<reference evidence="8" key="1">
    <citation type="journal article" date="2020" name="Fungal Divers.">
        <title>Resolving the Mortierellaceae phylogeny through synthesis of multi-gene phylogenetics and phylogenomics.</title>
        <authorList>
            <person name="Vandepol N."/>
            <person name="Liber J."/>
            <person name="Desiro A."/>
            <person name="Na H."/>
            <person name="Kennedy M."/>
            <person name="Barry K."/>
            <person name="Grigoriev I.V."/>
            <person name="Miller A.N."/>
            <person name="O'Donnell K."/>
            <person name="Stajich J.E."/>
            <person name="Bonito G."/>
        </authorList>
    </citation>
    <scope>NUCLEOTIDE SEQUENCE</scope>
    <source>
        <strain evidence="8">NVP60</strain>
    </source>
</reference>
<evidence type="ECO:0000256" key="5">
    <source>
        <dbReference type="SAM" id="MobiDB-lite"/>
    </source>
</evidence>
<dbReference type="GO" id="GO:0016020">
    <property type="term" value="C:membrane"/>
    <property type="evidence" value="ECO:0007669"/>
    <property type="project" value="UniProtKB-SubCell"/>
</dbReference>
<name>A0A9P6UGP3_9FUNG</name>
<keyword evidence="4 6" id="KW-0472">Membrane</keyword>
<evidence type="ECO:0000256" key="4">
    <source>
        <dbReference type="ARBA" id="ARBA00023136"/>
    </source>
</evidence>
<feature type="compositionally biased region" description="Polar residues" evidence="5">
    <location>
        <begin position="322"/>
        <end position="333"/>
    </location>
</feature>
<feature type="transmembrane region" description="Helical" evidence="6">
    <location>
        <begin position="236"/>
        <end position="258"/>
    </location>
</feature>
<dbReference type="PANTHER" id="PTHR31310:SF11">
    <property type="entry name" value="INOSITOL PHOSPHORYLCERAMIDE SYNTHASE CATALYTIC SUBUNIT AUR1"/>
    <property type="match status" value="1"/>
</dbReference>
<feature type="region of interest" description="Disordered" evidence="5">
    <location>
        <begin position="356"/>
        <end position="381"/>
    </location>
</feature>
<keyword evidence="9" id="KW-1185">Reference proteome</keyword>
<feature type="transmembrane region" description="Helical" evidence="6">
    <location>
        <begin position="202"/>
        <end position="224"/>
    </location>
</feature>
<dbReference type="InterPro" id="IPR026841">
    <property type="entry name" value="Aur1/Ipt1"/>
</dbReference>
<feature type="transmembrane region" description="Helical" evidence="6">
    <location>
        <begin position="28"/>
        <end position="48"/>
    </location>
</feature>
<dbReference type="InterPro" id="IPR000326">
    <property type="entry name" value="PAP2/HPO"/>
</dbReference>
<dbReference type="GO" id="GO:0070916">
    <property type="term" value="C:inositol phosphoceramide synthase complex"/>
    <property type="evidence" value="ECO:0007669"/>
    <property type="project" value="TreeGrafter"/>
</dbReference>
<dbReference type="Proteomes" id="UP000823405">
    <property type="component" value="Unassembled WGS sequence"/>
</dbReference>
<dbReference type="OrthoDB" id="5784at2759"/>
<comment type="caution">
    <text evidence="8">The sequence shown here is derived from an EMBL/GenBank/DDBJ whole genome shotgun (WGS) entry which is preliminary data.</text>
</comment>
<dbReference type="Pfam" id="PF14378">
    <property type="entry name" value="PAP2_3"/>
    <property type="match status" value="1"/>
</dbReference>
<feature type="transmembrane region" description="Helical" evidence="6">
    <location>
        <begin position="6"/>
        <end position="21"/>
    </location>
</feature>
<evidence type="ECO:0000256" key="6">
    <source>
        <dbReference type="SAM" id="Phobius"/>
    </source>
</evidence>